<name>A0A4C1VGW4_EUMVA</name>
<dbReference type="OrthoDB" id="261614at2759"/>
<keyword evidence="7" id="KW-0675">Receptor</keyword>
<sequence length="391" mass="44900">MRSLVPTVKNYHQVADRLFCEFQLIHFKHKNEYHSKVNNLVDRFLYYFTIGMVVMSNVAWIVYNIPPIYHNYQIGAFTNNRIENSTLEFSAYYNIPKFDIENVWIPITLINFYLTYAVASLHCILDLYLSLAVFQIVGHLYILKHNLTSMLRPKNKNFIEVYDMPVAVEMFDDEENEQVYKDISECISHHCMIIRSLRPSYGDDAVSYVQLKHDEKICTVKGKIFPEYKVHVKLYAVTLITDEEEEFVVSVEYHGCVASKGGCKHTVAFLMWTDRRRPPSYDSPEQSTSKVAAEANGSVRQGICERIAVRAGCPFVGCDRTSDNFKTQLAISTSGIVSAPNISRRFDNEHKWKKSNDHLQVGTLVIIRIYKDNVKVYSDGVIRGAADKSAA</sequence>
<dbReference type="GO" id="GO:0016020">
    <property type="term" value="C:membrane"/>
    <property type="evidence" value="ECO:0007669"/>
    <property type="project" value="UniProtKB-SubCell"/>
</dbReference>
<keyword evidence="2" id="KW-0716">Sensory transduction</keyword>
<dbReference type="Proteomes" id="UP000299102">
    <property type="component" value="Unassembled WGS sequence"/>
</dbReference>
<dbReference type="GO" id="GO:0005549">
    <property type="term" value="F:odorant binding"/>
    <property type="evidence" value="ECO:0007669"/>
    <property type="project" value="InterPro"/>
</dbReference>
<keyword evidence="3 9" id="KW-0812">Transmembrane</keyword>
<evidence type="ECO:0000256" key="3">
    <source>
        <dbReference type="ARBA" id="ARBA00022692"/>
    </source>
</evidence>
<proteinExistence type="predicted"/>
<evidence type="ECO:0000256" key="5">
    <source>
        <dbReference type="ARBA" id="ARBA00022989"/>
    </source>
</evidence>
<gene>
    <name evidence="10" type="ORF">EVAR_34618_1</name>
</gene>
<accession>A0A4C1VGW4</accession>
<comment type="caution">
    <text evidence="10">The sequence shown here is derived from an EMBL/GenBank/DDBJ whole genome shotgun (WGS) entry which is preliminary data.</text>
</comment>
<evidence type="ECO:0000256" key="1">
    <source>
        <dbReference type="ARBA" id="ARBA00004141"/>
    </source>
</evidence>
<keyword evidence="8" id="KW-0807">Transducer</keyword>
<evidence type="ECO:0008006" key="12">
    <source>
        <dbReference type="Google" id="ProtNLM"/>
    </source>
</evidence>
<comment type="subcellular location">
    <subcellularLocation>
        <location evidence="1">Membrane</location>
        <topology evidence="1">Multi-pass membrane protein</topology>
    </subcellularLocation>
</comment>
<feature type="transmembrane region" description="Helical" evidence="9">
    <location>
        <begin position="113"/>
        <end position="142"/>
    </location>
</feature>
<organism evidence="10 11">
    <name type="scientific">Eumeta variegata</name>
    <name type="common">Bagworm moth</name>
    <name type="synonym">Eumeta japonica</name>
    <dbReference type="NCBI Taxonomy" id="151549"/>
    <lineage>
        <taxon>Eukaryota</taxon>
        <taxon>Metazoa</taxon>
        <taxon>Ecdysozoa</taxon>
        <taxon>Arthropoda</taxon>
        <taxon>Hexapoda</taxon>
        <taxon>Insecta</taxon>
        <taxon>Pterygota</taxon>
        <taxon>Neoptera</taxon>
        <taxon>Endopterygota</taxon>
        <taxon>Lepidoptera</taxon>
        <taxon>Glossata</taxon>
        <taxon>Ditrysia</taxon>
        <taxon>Tineoidea</taxon>
        <taxon>Psychidae</taxon>
        <taxon>Oiketicinae</taxon>
        <taxon>Eumeta</taxon>
    </lineage>
</organism>
<keyword evidence="11" id="KW-1185">Reference proteome</keyword>
<dbReference type="PANTHER" id="PTHR39953:SF1">
    <property type="entry name" value="RE54151P"/>
    <property type="match status" value="1"/>
</dbReference>
<dbReference type="GO" id="GO:0007165">
    <property type="term" value="P:signal transduction"/>
    <property type="evidence" value="ECO:0007669"/>
    <property type="project" value="UniProtKB-KW"/>
</dbReference>
<evidence type="ECO:0000256" key="9">
    <source>
        <dbReference type="SAM" id="Phobius"/>
    </source>
</evidence>
<evidence type="ECO:0000313" key="10">
    <source>
        <dbReference type="EMBL" id="GBP37582.1"/>
    </source>
</evidence>
<evidence type="ECO:0000256" key="6">
    <source>
        <dbReference type="ARBA" id="ARBA00023136"/>
    </source>
</evidence>
<dbReference type="AlphaFoldDB" id="A0A4C1VGW4"/>
<reference evidence="10 11" key="1">
    <citation type="journal article" date="2019" name="Commun. Biol.">
        <title>The bagworm genome reveals a unique fibroin gene that provides high tensile strength.</title>
        <authorList>
            <person name="Kono N."/>
            <person name="Nakamura H."/>
            <person name="Ohtoshi R."/>
            <person name="Tomita M."/>
            <person name="Numata K."/>
            <person name="Arakawa K."/>
        </authorList>
    </citation>
    <scope>NUCLEOTIDE SEQUENCE [LARGE SCALE GENOMIC DNA]</scope>
</reference>
<feature type="transmembrane region" description="Helical" evidence="9">
    <location>
        <begin position="44"/>
        <end position="63"/>
    </location>
</feature>
<evidence type="ECO:0000256" key="7">
    <source>
        <dbReference type="ARBA" id="ARBA00023170"/>
    </source>
</evidence>
<evidence type="ECO:0000256" key="4">
    <source>
        <dbReference type="ARBA" id="ARBA00022725"/>
    </source>
</evidence>
<evidence type="ECO:0000313" key="11">
    <source>
        <dbReference type="Proteomes" id="UP000299102"/>
    </source>
</evidence>
<dbReference type="EMBL" id="BGZK01000336">
    <property type="protein sequence ID" value="GBP37582.1"/>
    <property type="molecule type" value="Genomic_DNA"/>
</dbReference>
<evidence type="ECO:0000256" key="2">
    <source>
        <dbReference type="ARBA" id="ARBA00022606"/>
    </source>
</evidence>
<dbReference type="PANTHER" id="PTHR39953">
    <property type="entry name" value="RE54151P"/>
    <property type="match status" value="1"/>
</dbReference>
<protein>
    <recommendedName>
        <fullName evidence="12">Odorant receptor</fullName>
    </recommendedName>
</protein>
<keyword evidence="5 9" id="KW-1133">Transmembrane helix</keyword>
<keyword evidence="4" id="KW-0552">Olfaction</keyword>
<dbReference type="InterPro" id="IPR004117">
    <property type="entry name" value="7tm6_olfct_rcpt"/>
</dbReference>
<dbReference type="GO" id="GO:0004984">
    <property type="term" value="F:olfactory receptor activity"/>
    <property type="evidence" value="ECO:0007669"/>
    <property type="project" value="InterPro"/>
</dbReference>
<evidence type="ECO:0000256" key="8">
    <source>
        <dbReference type="ARBA" id="ARBA00023224"/>
    </source>
</evidence>
<dbReference type="Pfam" id="PF02949">
    <property type="entry name" value="7tm_6"/>
    <property type="match status" value="1"/>
</dbReference>
<keyword evidence="6 9" id="KW-0472">Membrane</keyword>